<dbReference type="Pfam" id="PF06687">
    <property type="entry name" value="SUR7"/>
    <property type="match status" value="1"/>
</dbReference>
<feature type="transmembrane region" description="Helical" evidence="1">
    <location>
        <begin position="154"/>
        <end position="183"/>
    </location>
</feature>
<dbReference type="GO" id="GO:0005886">
    <property type="term" value="C:plasma membrane"/>
    <property type="evidence" value="ECO:0007669"/>
    <property type="project" value="InterPro"/>
</dbReference>
<feature type="transmembrane region" description="Helical" evidence="1">
    <location>
        <begin position="204"/>
        <end position="225"/>
    </location>
</feature>
<dbReference type="InterPro" id="IPR009571">
    <property type="entry name" value="SUR7/Rim9-like_fungi"/>
</dbReference>
<dbReference type="GO" id="GO:0035838">
    <property type="term" value="C:growing cell tip"/>
    <property type="evidence" value="ECO:0007669"/>
    <property type="project" value="TreeGrafter"/>
</dbReference>
<keyword evidence="1" id="KW-1133">Transmembrane helix</keyword>
<dbReference type="PANTHER" id="PTHR28013:SF4">
    <property type="entry name" value="MARVEL DOMAIN-CONTAINING PROTEIN"/>
    <property type="match status" value="1"/>
</dbReference>
<keyword evidence="1" id="KW-0812">Transmembrane</keyword>
<feature type="transmembrane region" description="Helical" evidence="1">
    <location>
        <begin position="6"/>
        <end position="28"/>
    </location>
</feature>
<gene>
    <name evidence="2" type="ORF">BG006_010780</name>
</gene>
<keyword evidence="1" id="KW-0472">Membrane</keyword>
<dbReference type="Proteomes" id="UP000696485">
    <property type="component" value="Unassembled WGS sequence"/>
</dbReference>
<feature type="transmembrane region" description="Helical" evidence="1">
    <location>
        <begin position="126"/>
        <end position="148"/>
    </location>
</feature>
<name>A0A9P5SFC2_9FUNG</name>
<dbReference type="Gene3D" id="1.20.140.150">
    <property type="match status" value="1"/>
</dbReference>
<sequence length="252" mass="27762">MIVPIVSFLVNLITTLLLFLVTIGDLATTRFYTSFHMMKASISSYISTGSQYVVFTSGNGPQGGWLDNAYSFLTFGLWSFCEGTDNTIEACSDPKIGYTLDPIPVLHNADQQYVAEAVRSFNKVTVLYIPATCVALVALVLSFVSLWPRFRKRWIHAVATFLSLLVSIACVILMITVFTVYGSRKVQFEKHLISSPVKINLGPGVWLTLALVPLTVFGALFGSLATCCPGRFQRRDQDDLPESKEEVAEPSA</sequence>
<reference evidence="2" key="1">
    <citation type="journal article" date="2020" name="Fungal Divers.">
        <title>Resolving the Mortierellaceae phylogeny through synthesis of multi-gene phylogenetics and phylogenomics.</title>
        <authorList>
            <person name="Vandepol N."/>
            <person name="Liber J."/>
            <person name="Desiro A."/>
            <person name="Na H."/>
            <person name="Kennedy M."/>
            <person name="Barry K."/>
            <person name="Grigoriev I.V."/>
            <person name="Miller A.N."/>
            <person name="O'Donnell K."/>
            <person name="Stajich J.E."/>
            <person name="Bonito G."/>
        </authorList>
    </citation>
    <scope>NUCLEOTIDE SEQUENCE</scope>
    <source>
        <strain evidence="2">NVP1</strain>
    </source>
</reference>
<evidence type="ECO:0000313" key="3">
    <source>
        <dbReference type="Proteomes" id="UP000696485"/>
    </source>
</evidence>
<protein>
    <submittedName>
        <fullName evidence="2">Uncharacterized protein</fullName>
    </submittedName>
</protein>
<proteinExistence type="predicted"/>
<accession>A0A9P5SFC2</accession>
<dbReference type="PANTHER" id="PTHR28013">
    <property type="entry name" value="PROTEIN DCV1-RELATED"/>
    <property type="match status" value="1"/>
</dbReference>
<dbReference type="GO" id="GO:0032153">
    <property type="term" value="C:cell division site"/>
    <property type="evidence" value="ECO:0007669"/>
    <property type="project" value="TreeGrafter"/>
</dbReference>
<organism evidence="2 3">
    <name type="scientific">Podila minutissima</name>
    <dbReference type="NCBI Taxonomy" id="64525"/>
    <lineage>
        <taxon>Eukaryota</taxon>
        <taxon>Fungi</taxon>
        <taxon>Fungi incertae sedis</taxon>
        <taxon>Mucoromycota</taxon>
        <taxon>Mortierellomycotina</taxon>
        <taxon>Mortierellomycetes</taxon>
        <taxon>Mortierellales</taxon>
        <taxon>Mortierellaceae</taxon>
        <taxon>Podila</taxon>
    </lineage>
</organism>
<dbReference type="EMBL" id="JAAAUY010000878">
    <property type="protein sequence ID" value="KAF9325744.1"/>
    <property type="molecule type" value="Genomic_DNA"/>
</dbReference>
<evidence type="ECO:0000313" key="2">
    <source>
        <dbReference type="EMBL" id="KAF9325744.1"/>
    </source>
</evidence>
<keyword evidence="3" id="KW-1185">Reference proteome</keyword>
<dbReference type="InterPro" id="IPR051380">
    <property type="entry name" value="pH-response_reg_palI/RIM9"/>
</dbReference>
<dbReference type="AlphaFoldDB" id="A0A9P5SFC2"/>
<comment type="caution">
    <text evidence="2">The sequence shown here is derived from an EMBL/GenBank/DDBJ whole genome shotgun (WGS) entry which is preliminary data.</text>
</comment>
<evidence type="ECO:0000256" key="1">
    <source>
        <dbReference type="SAM" id="Phobius"/>
    </source>
</evidence>